<reference evidence="1" key="1">
    <citation type="submission" date="2018-11" db="EMBL/GenBank/DDBJ databases">
        <title>A distinct lineage of giant viruses engineers rhodopsin photosystems in predatory marine eukaryotes.</title>
        <authorList>
            <person name="Needham D.M."/>
            <person name="Yoshizawa S."/>
            <person name="Hosaka T."/>
            <person name="Poirier C."/>
            <person name="Choi C.-J."/>
            <person name="Hehenberger E."/>
            <person name="Irwin N.A.T."/>
            <person name="Wilken S."/>
            <person name="Yung C.-M."/>
            <person name="Bachy C."/>
            <person name="Kurihara R."/>
            <person name="Nakajima Y."/>
            <person name="Kojima K."/>
            <person name="Kimura-Someya T."/>
            <person name="Leonard G."/>
            <person name="Malmstrom R.R."/>
            <person name="Mende D."/>
            <person name="Olson D.K."/>
            <person name="Sudo Y."/>
            <person name="Sudek S."/>
            <person name="Richards T.A."/>
            <person name="DeLong E.F."/>
            <person name="Keeling P.J."/>
            <person name="Santoro A.E."/>
            <person name="Shirouzu M."/>
            <person name="Iwasaki W."/>
            <person name="Worden A.Z."/>
        </authorList>
    </citation>
    <scope>NUCLEOTIDE SEQUENCE</scope>
</reference>
<evidence type="ECO:0000313" key="1">
    <source>
        <dbReference type="EMBL" id="QDY52344.1"/>
    </source>
</evidence>
<proteinExistence type="predicted"/>
<sequence>MSLIRKPISHYLSWENDFESNSLKDIKDLQDYDVIINEKQKGYRNNGIYIYYDKNIYNLNDYPDDYGCLPEWVELRKEDLGHSYFSDELIYHNTFVPIIISEWKIIYVKIDSEKLQPFQYYYKRVEVEIEFHRERDGAKFTLHTPIIFSATKFNGPRDVYIYKSAQMRDSGGYMLFEYLNGENVKYFFNYNNKYSLDKKMIDACSYGLTDVIITEEHKQDAISLIKEKIDLYWNYLKENQEPVIYLDSRSPRNLYLPLIPLEIEWEWHYNLNMIVKI</sequence>
<gene>
    <name evidence="1" type="ORF">6_56</name>
</gene>
<organism evidence="1">
    <name type="scientific">Mimiviridae sp. ChoanoV1</name>
    <dbReference type="NCBI Taxonomy" id="2596887"/>
    <lineage>
        <taxon>Viruses</taxon>
        <taxon>Varidnaviria</taxon>
        <taxon>Bamfordvirae</taxon>
        <taxon>Nucleocytoviricota</taxon>
        <taxon>Megaviricetes</taxon>
        <taxon>Imitervirales</taxon>
        <taxon>Schizomimiviridae</taxon>
    </lineage>
</organism>
<dbReference type="EMBL" id="MK250090">
    <property type="protein sequence ID" value="QDY52344.1"/>
    <property type="molecule type" value="Genomic_DNA"/>
</dbReference>
<accession>A0A5B8IQT4</accession>
<protein>
    <submittedName>
        <fullName evidence="1">Uncharacterized protein</fullName>
    </submittedName>
</protein>
<name>A0A5B8IQT4_9VIRU</name>